<dbReference type="Proteomes" id="UP000193144">
    <property type="component" value="Unassembled WGS sequence"/>
</dbReference>
<dbReference type="AlphaFoldDB" id="A0A1Y1YHT6"/>
<sequence length="232" mass="26434">MNSKLTSTVRSSRRALANKMTSNFTITCGGVEWETRNRKPPRKVELGRHLHPVFAARLVQLIYTGTHSLDRGGKCLKFHHATKITDNLSRFPLPNLNSIACHTRMYQVGEYLKYEALQEGVQGRLAVLCQCRVWKPKDLKDLIKVLYLDSQHEDTQIFGDEEGWLRSLACCAVLLYEDQCGDNAEKLEFKKRVIEGILQFQADCYKIKSNHKDLINHSLDIAAAGKRQMISG</sequence>
<dbReference type="OrthoDB" id="3796796at2759"/>
<keyword evidence="2" id="KW-1185">Reference proteome</keyword>
<protein>
    <recommendedName>
        <fullName evidence="3">BTB domain-containing protein</fullName>
    </recommendedName>
</protein>
<evidence type="ECO:0008006" key="3">
    <source>
        <dbReference type="Google" id="ProtNLM"/>
    </source>
</evidence>
<evidence type="ECO:0000313" key="1">
    <source>
        <dbReference type="EMBL" id="ORX97600.1"/>
    </source>
</evidence>
<organism evidence="1 2">
    <name type="scientific">Clohesyomyces aquaticus</name>
    <dbReference type="NCBI Taxonomy" id="1231657"/>
    <lineage>
        <taxon>Eukaryota</taxon>
        <taxon>Fungi</taxon>
        <taxon>Dikarya</taxon>
        <taxon>Ascomycota</taxon>
        <taxon>Pezizomycotina</taxon>
        <taxon>Dothideomycetes</taxon>
        <taxon>Pleosporomycetidae</taxon>
        <taxon>Pleosporales</taxon>
        <taxon>Lindgomycetaceae</taxon>
        <taxon>Clohesyomyces</taxon>
    </lineage>
</organism>
<accession>A0A1Y1YHT6</accession>
<gene>
    <name evidence="1" type="ORF">BCR34DRAFT_607204</name>
</gene>
<evidence type="ECO:0000313" key="2">
    <source>
        <dbReference type="Proteomes" id="UP000193144"/>
    </source>
</evidence>
<proteinExistence type="predicted"/>
<name>A0A1Y1YHT6_9PLEO</name>
<comment type="caution">
    <text evidence="1">The sequence shown here is derived from an EMBL/GenBank/DDBJ whole genome shotgun (WGS) entry which is preliminary data.</text>
</comment>
<dbReference type="EMBL" id="MCFA01000231">
    <property type="protein sequence ID" value="ORX97600.1"/>
    <property type="molecule type" value="Genomic_DNA"/>
</dbReference>
<reference evidence="1 2" key="1">
    <citation type="submission" date="2016-07" db="EMBL/GenBank/DDBJ databases">
        <title>Pervasive Adenine N6-methylation of Active Genes in Fungi.</title>
        <authorList>
            <consortium name="DOE Joint Genome Institute"/>
            <person name="Mondo S.J."/>
            <person name="Dannebaum R.O."/>
            <person name="Kuo R.C."/>
            <person name="Labutti K."/>
            <person name="Haridas S."/>
            <person name="Kuo A."/>
            <person name="Salamov A."/>
            <person name="Ahrendt S.R."/>
            <person name="Lipzen A."/>
            <person name="Sullivan W."/>
            <person name="Andreopoulos W.B."/>
            <person name="Clum A."/>
            <person name="Lindquist E."/>
            <person name="Daum C."/>
            <person name="Ramamoorthy G.K."/>
            <person name="Gryganskyi A."/>
            <person name="Culley D."/>
            <person name="Magnuson J.K."/>
            <person name="James T.Y."/>
            <person name="O'Malley M.A."/>
            <person name="Stajich J.E."/>
            <person name="Spatafora J.W."/>
            <person name="Visel A."/>
            <person name="Grigoriev I.V."/>
        </authorList>
    </citation>
    <scope>NUCLEOTIDE SEQUENCE [LARGE SCALE GENOMIC DNA]</scope>
    <source>
        <strain evidence="1 2">CBS 115471</strain>
    </source>
</reference>